<evidence type="ECO:0000313" key="2">
    <source>
        <dbReference type="Proteomes" id="UP000315235"/>
    </source>
</evidence>
<dbReference type="InterPro" id="IPR004596">
    <property type="entry name" value="Cell_div_suppressor_SulA"/>
</dbReference>
<dbReference type="EMBL" id="VJOY01000006">
    <property type="protein sequence ID" value="TRX74865.1"/>
    <property type="molecule type" value="Genomic_DNA"/>
</dbReference>
<protein>
    <submittedName>
        <fullName evidence="1">CDP-glycerol--UDP-pyrophosphoryl-N-acetylglucosaminyl-N-acetylmannosamine glycerophosphotransferase</fullName>
    </submittedName>
</protein>
<dbReference type="GO" id="GO:0016740">
    <property type="term" value="F:transferase activity"/>
    <property type="evidence" value="ECO:0007669"/>
    <property type="project" value="UniProtKB-KW"/>
</dbReference>
<reference evidence="1 2" key="1">
    <citation type="submission" date="2019-07" db="EMBL/GenBank/DDBJ databases">
        <title>Pseudomonas mangiferae sp. nov., isolated from bark of mango tree in Thailand.</title>
        <authorList>
            <person name="Srisuk N."/>
            <person name="Anurat P."/>
        </authorList>
    </citation>
    <scope>NUCLEOTIDE SEQUENCE [LARGE SCALE GENOMIC DNA]</scope>
    <source>
        <strain evidence="1 2">DMKU_BBB3-04</strain>
    </source>
</reference>
<dbReference type="NCBIfam" id="NF041583">
    <property type="entry name" value="SOS_SulA_aeru"/>
    <property type="match status" value="1"/>
</dbReference>
<organism evidence="1 2">
    <name type="scientific">Pseudomonas mangiferae</name>
    <dbReference type="NCBI Taxonomy" id="2593654"/>
    <lineage>
        <taxon>Bacteria</taxon>
        <taxon>Pseudomonadati</taxon>
        <taxon>Pseudomonadota</taxon>
        <taxon>Gammaproteobacteria</taxon>
        <taxon>Pseudomonadales</taxon>
        <taxon>Pseudomonadaceae</taxon>
        <taxon>Pseudomonas</taxon>
    </lineage>
</organism>
<dbReference type="GO" id="GO:0009432">
    <property type="term" value="P:SOS response"/>
    <property type="evidence" value="ECO:0007669"/>
    <property type="project" value="InterPro"/>
</dbReference>
<keyword evidence="2" id="KW-1185">Reference proteome</keyword>
<dbReference type="GO" id="GO:0051782">
    <property type="term" value="P:negative regulation of cell division"/>
    <property type="evidence" value="ECO:0007669"/>
    <property type="project" value="InterPro"/>
</dbReference>
<evidence type="ECO:0000313" key="1">
    <source>
        <dbReference type="EMBL" id="TRX74865.1"/>
    </source>
</evidence>
<comment type="caution">
    <text evidence="1">The sequence shown here is derived from an EMBL/GenBank/DDBJ whole genome shotgun (WGS) entry which is preliminary data.</text>
</comment>
<proteinExistence type="predicted"/>
<dbReference type="OrthoDB" id="7027674at2"/>
<dbReference type="Proteomes" id="UP000315235">
    <property type="component" value="Unassembled WGS sequence"/>
</dbReference>
<sequence>MQFPQSLDRGQLSLFQEALFSQPVTSLSPDTLPDEWLDEGETFSEVSLRGSAGNCQHLLAPILRALSEDQDARWLTLIAPPAGQTQDWLRRAGANRERILMLNPRGNQTALQLACEALRLGRSHTVVSWLDPLDRLARQELVQAARLGRSQSLNVRLR</sequence>
<dbReference type="SUPFAM" id="SSF52540">
    <property type="entry name" value="P-loop containing nucleoside triphosphate hydrolases"/>
    <property type="match status" value="1"/>
</dbReference>
<dbReference type="RefSeq" id="WP_143488167.1">
    <property type="nucleotide sequence ID" value="NZ_VJOY01000006.1"/>
</dbReference>
<gene>
    <name evidence="1" type="ORF">FM069_10060</name>
</gene>
<name>A0A553GZB6_9PSED</name>
<dbReference type="InterPro" id="IPR027417">
    <property type="entry name" value="P-loop_NTPase"/>
</dbReference>
<keyword evidence="1" id="KW-0808">Transferase</keyword>
<dbReference type="AlphaFoldDB" id="A0A553GZB6"/>
<accession>A0A553GZB6</accession>
<dbReference type="Gene3D" id="3.40.50.300">
    <property type="entry name" value="P-loop containing nucleotide triphosphate hydrolases"/>
    <property type="match status" value="1"/>
</dbReference>
<dbReference type="Pfam" id="PF03846">
    <property type="entry name" value="SulA"/>
    <property type="match status" value="1"/>
</dbReference>